<accession>A0A6I6IVU6</accession>
<dbReference type="RefSeq" id="WP_157708297.1">
    <property type="nucleotide sequence ID" value="NZ_CP034348.1"/>
</dbReference>
<dbReference type="Gene3D" id="3.40.630.30">
    <property type="match status" value="1"/>
</dbReference>
<evidence type="ECO:0000259" key="1">
    <source>
        <dbReference type="PROSITE" id="PS51186"/>
    </source>
</evidence>
<dbReference type="OrthoDB" id="6293260at2"/>
<dbReference type="InterPro" id="IPR016181">
    <property type="entry name" value="Acyl_CoA_acyltransferase"/>
</dbReference>
<keyword evidence="3" id="KW-1185">Reference proteome</keyword>
<dbReference type="EMBL" id="CP034348">
    <property type="protein sequence ID" value="QGX99617.1"/>
    <property type="molecule type" value="Genomic_DNA"/>
</dbReference>
<dbReference type="InterPro" id="IPR051531">
    <property type="entry name" value="N-acetyltransferase"/>
</dbReference>
<dbReference type="PROSITE" id="PS51186">
    <property type="entry name" value="GNAT"/>
    <property type="match status" value="1"/>
</dbReference>
<dbReference type="PANTHER" id="PTHR43792:SF1">
    <property type="entry name" value="N-ACETYLTRANSFERASE DOMAIN-CONTAINING PROTEIN"/>
    <property type="match status" value="1"/>
</dbReference>
<dbReference type="GO" id="GO:0016747">
    <property type="term" value="F:acyltransferase activity, transferring groups other than amino-acyl groups"/>
    <property type="evidence" value="ECO:0007669"/>
    <property type="project" value="InterPro"/>
</dbReference>
<dbReference type="PANTHER" id="PTHR43792">
    <property type="entry name" value="GNAT FAMILY, PUTATIVE (AFU_ORTHOLOGUE AFUA_3G00765)-RELATED-RELATED"/>
    <property type="match status" value="1"/>
</dbReference>
<evidence type="ECO:0000313" key="2">
    <source>
        <dbReference type="EMBL" id="QGX99617.1"/>
    </source>
</evidence>
<name>A0A6I6IVU6_9RHOB</name>
<evidence type="ECO:0000313" key="3">
    <source>
        <dbReference type="Proteomes" id="UP000428330"/>
    </source>
</evidence>
<dbReference type="AlphaFoldDB" id="A0A6I6IVU6"/>
<proteinExistence type="predicted"/>
<feature type="domain" description="N-acetyltransferase" evidence="1">
    <location>
        <begin position="15"/>
        <end position="172"/>
    </location>
</feature>
<keyword evidence="2" id="KW-0808">Transferase</keyword>
<dbReference type="KEGG" id="rom:EI983_15625"/>
<dbReference type="Proteomes" id="UP000428330">
    <property type="component" value="Chromosome"/>
</dbReference>
<sequence length="189" mass="20969">MTTALIIPRLETEHLILRAPEAGDFDTYCAFATDPVRSAGFGTEENRSKAWRWFACNLGHWALRGYGYFTIEEKASGKPCGLSGIWAPEGWPEPEIGWVVYEGYEGKGIAFEAATRVREWAYTDLGFTTLTSNIVPGNTRSVALAERLGAWFEREYDNVHMGAEQLYRHPSPADLGLVADADGNPEAYA</sequence>
<gene>
    <name evidence="2" type="ORF">EI983_15625</name>
</gene>
<dbReference type="Pfam" id="PF13302">
    <property type="entry name" value="Acetyltransf_3"/>
    <property type="match status" value="1"/>
</dbReference>
<organism evidence="2 3">
    <name type="scientific">Roseovarius faecimaris</name>
    <dbReference type="NCBI Taxonomy" id="2494550"/>
    <lineage>
        <taxon>Bacteria</taxon>
        <taxon>Pseudomonadati</taxon>
        <taxon>Pseudomonadota</taxon>
        <taxon>Alphaproteobacteria</taxon>
        <taxon>Rhodobacterales</taxon>
        <taxon>Roseobacteraceae</taxon>
        <taxon>Roseovarius</taxon>
    </lineage>
</organism>
<dbReference type="InterPro" id="IPR000182">
    <property type="entry name" value="GNAT_dom"/>
</dbReference>
<reference evidence="3" key="1">
    <citation type="submission" date="2018-12" db="EMBL/GenBank/DDBJ databases">
        <title>Complete genome sequence of Roseovarius sp. MME-070.</title>
        <authorList>
            <person name="Nam Y.-D."/>
            <person name="Kang J."/>
            <person name="Chung W.-H."/>
            <person name="Park Y.S."/>
        </authorList>
    </citation>
    <scope>NUCLEOTIDE SEQUENCE [LARGE SCALE GENOMIC DNA]</scope>
    <source>
        <strain evidence="3">MME-070</strain>
    </source>
</reference>
<protein>
    <submittedName>
        <fullName evidence="2">N-acetyltransferase</fullName>
    </submittedName>
</protein>
<dbReference type="SUPFAM" id="SSF55729">
    <property type="entry name" value="Acyl-CoA N-acyltransferases (Nat)"/>
    <property type="match status" value="1"/>
</dbReference>